<proteinExistence type="predicted"/>
<evidence type="ECO:0000313" key="2">
    <source>
        <dbReference type="EMBL" id="QOG26877.1"/>
    </source>
</evidence>
<dbReference type="AlphaFoldDB" id="A0AAE7MNV0"/>
<evidence type="ECO:0000313" key="3">
    <source>
        <dbReference type="Proteomes" id="UP000516696"/>
    </source>
</evidence>
<dbReference type="Pfam" id="PF05709">
    <property type="entry name" value="Sipho_tail"/>
    <property type="match status" value="1"/>
</dbReference>
<sequence>MMTMDNGMEVRRWEDFGLRPLLDHANPAQATFNHNTLHIPGLSGVLDFGAEMEAKAGYSIPVNRLVRTDAEITKTINELNRFFFDEFKQPRFIKTIFDYEPNKYVWLKIAQNFTPNRATLLKKMEIPFVQHDDNKYSIAEANEIVWGNQEVDFLADYTLGNTGSGADNLRITSNKTISPFIEGLALNPYFEINGSGTNVKISCAGRVLTIGTFSNSKIEVDTENYVVFVNDVEKDFNLAEFYFIPGQSVSITGTSMNFNITFHYRDIYM</sequence>
<evidence type="ECO:0000259" key="1">
    <source>
        <dbReference type="Pfam" id="PF05709"/>
    </source>
</evidence>
<feature type="domain" description="Siphovirus-type tail component RIFT-related" evidence="1">
    <location>
        <begin position="17"/>
        <end position="129"/>
    </location>
</feature>
<dbReference type="Gene3D" id="2.40.30.200">
    <property type="match status" value="1"/>
</dbReference>
<gene>
    <name evidence="2" type="ORF">EGM181_06215</name>
</gene>
<organism evidence="2 3">
    <name type="scientific">Enterococcus gallinarum</name>
    <dbReference type="NCBI Taxonomy" id="1353"/>
    <lineage>
        <taxon>Bacteria</taxon>
        <taxon>Bacillati</taxon>
        <taxon>Bacillota</taxon>
        <taxon>Bacilli</taxon>
        <taxon>Lactobacillales</taxon>
        <taxon>Enterococcaceae</taxon>
        <taxon>Enterococcus</taxon>
    </lineage>
</organism>
<name>A0AAE7MNV0_ENTGA</name>
<accession>A0AAE7MNV0</accession>
<dbReference type="Proteomes" id="UP000516696">
    <property type="component" value="Chromosome"/>
</dbReference>
<protein>
    <recommendedName>
        <fullName evidence="1">Siphovirus-type tail component RIFT-related domain-containing protein</fullName>
    </recommendedName>
</protein>
<dbReference type="InterPro" id="IPR008841">
    <property type="entry name" value="Siphovirus-type_tail_N"/>
</dbReference>
<dbReference type="EMBL" id="CP050485">
    <property type="protein sequence ID" value="QOG26877.1"/>
    <property type="molecule type" value="Genomic_DNA"/>
</dbReference>
<dbReference type="RefSeq" id="WP_113849969.1">
    <property type="nucleotide sequence ID" value="NZ_CP050485.1"/>
</dbReference>
<reference evidence="2 3" key="1">
    <citation type="submission" date="2020-03" db="EMBL/GenBank/DDBJ databases">
        <title>Characterization of ganglioside-mimicking enterococci.</title>
        <authorList>
            <person name="Patry R.T."/>
            <person name="Nothaft H."/>
            <person name="Bridger R."/>
            <person name="Shajahan A."/>
            <person name="Huynh S."/>
            <person name="Sanchez S."/>
            <person name="Azadi P."/>
            <person name="Cooper K."/>
            <person name="Miller W.G."/>
            <person name="Parker C.T."/>
            <person name="Wells L."/>
            <person name="Szymanski C.M."/>
        </authorList>
    </citation>
    <scope>NUCLEOTIDE SEQUENCE [LARGE SCALE GENOMIC DNA]</scope>
    <source>
        <strain evidence="2 3">EGM181</strain>
    </source>
</reference>